<dbReference type="PANTHER" id="PTHR30213:SF0">
    <property type="entry name" value="UPF0761 MEMBRANE PROTEIN YIHY"/>
    <property type="match status" value="1"/>
</dbReference>
<evidence type="ECO:0000313" key="8">
    <source>
        <dbReference type="Proteomes" id="UP000319824"/>
    </source>
</evidence>
<keyword evidence="2" id="KW-1003">Cell membrane</keyword>
<dbReference type="EMBL" id="VISO01000002">
    <property type="protein sequence ID" value="TVZ74130.1"/>
    <property type="molecule type" value="Genomic_DNA"/>
</dbReference>
<comment type="caution">
    <text evidence="7">The sequence shown here is derived from an EMBL/GenBank/DDBJ whole genome shotgun (WGS) entry which is preliminary data.</text>
</comment>
<evidence type="ECO:0000313" key="7">
    <source>
        <dbReference type="EMBL" id="TVZ74130.1"/>
    </source>
</evidence>
<feature type="transmembrane region" description="Helical" evidence="6">
    <location>
        <begin position="200"/>
        <end position="221"/>
    </location>
</feature>
<keyword evidence="5 6" id="KW-0472">Membrane</keyword>
<keyword evidence="3 6" id="KW-0812">Transmembrane</keyword>
<dbReference type="PANTHER" id="PTHR30213">
    <property type="entry name" value="INNER MEMBRANE PROTEIN YHJD"/>
    <property type="match status" value="1"/>
</dbReference>
<evidence type="ECO:0000256" key="4">
    <source>
        <dbReference type="ARBA" id="ARBA00022989"/>
    </source>
</evidence>
<evidence type="ECO:0000256" key="6">
    <source>
        <dbReference type="SAM" id="Phobius"/>
    </source>
</evidence>
<reference evidence="7 8" key="1">
    <citation type="submission" date="2019-06" db="EMBL/GenBank/DDBJ databases">
        <title>Pac Bio to generate improved reference genome sequences for organisms with transposon mutant libraries (support for FEBA project).</title>
        <authorList>
            <person name="Blow M."/>
        </authorList>
    </citation>
    <scope>NUCLEOTIDE SEQUENCE [LARGE SCALE GENOMIC DNA]</scope>
    <source>
        <strain evidence="7 8">USDA 1844</strain>
    </source>
</reference>
<feature type="transmembrane region" description="Helical" evidence="6">
    <location>
        <begin position="119"/>
        <end position="141"/>
    </location>
</feature>
<dbReference type="Proteomes" id="UP000319824">
    <property type="component" value="Unassembled WGS sequence"/>
</dbReference>
<feature type="transmembrane region" description="Helical" evidence="6">
    <location>
        <begin position="56"/>
        <end position="78"/>
    </location>
</feature>
<dbReference type="RefSeq" id="WP_022713653.1">
    <property type="nucleotide sequence ID" value="NZ_ATTQ01000003.1"/>
</dbReference>
<feature type="transmembrane region" description="Helical" evidence="6">
    <location>
        <begin position="153"/>
        <end position="180"/>
    </location>
</feature>
<sequence>MTTNAKDKEAVGPTAIQSDEPAELLAGRGWRAARAVLYEAMLRLWDDEALSLAGNIAFRAVLAMFPFLVFVSSLTAFLGDRGISDHLIEFLIAIIPAPLVDTLVAEVRAVATVRRGEVAGVGVLLTIWFALGGVDSVRVGLNRAYDIKDNRSLLAVYGLHILVVICGALVFVVVGYLLIVGTFAHRFLPAFEAHLLTLDAVRYPAAAVILTAALFGAHTFLPARWIRFSNMWPGVLITVVAWIGLAAAFSFYLARFANYASYYAGLAGVIAELFFIYLAALVRIFGGEVNRAPRIRRLGRSLIDNRSVEADGSANTSDEDR</sequence>
<comment type="subcellular location">
    <subcellularLocation>
        <location evidence="1">Cell membrane</location>
        <topology evidence="1">Multi-pass membrane protein</topology>
    </subcellularLocation>
</comment>
<gene>
    <name evidence="7" type="ORF">BCL32_2449</name>
</gene>
<dbReference type="NCBIfam" id="TIGR00765">
    <property type="entry name" value="yihY_not_rbn"/>
    <property type="match status" value="1"/>
</dbReference>
<name>A0A559THP7_9HYPH</name>
<keyword evidence="4 6" id="KW-1133">Transmembrane helix</keyword>
<evidence type="ECO:0000256" key="5">
    <source>
        <dbReference type="ARBA" id="ARBA00023136"/>
    </source>
</evidence>
<organism evidence="7 8">
    <name type="scientific">Rhizobium mongolense USDA 1844</name>
    <dbReference type="NCBI Taxonomy" id="1079460"/>
    <lineage>
        <taxon>Bacteria</taxon>
        <taxon>Pseudomonadati</taxon>
        <taxon>Pseudomonadota</taxon>
        <taxon>Alphaproteobacteria</taxon>
        <taxon>Hyphomicrobiales</taxon>
        <taxon>Rhizobiaceae</taxon>
        <taxon>Rhizobium/Agrobacterium group</taxon>
        <taxon>Rhizobium</taxon>
    </lineage>
</organism>
<feature type="transmembrane region" description="Helical" evidence="6">
    <location>
        <begin position="233"/>
        <end position="254"/>
    </location>
</feature>
<dbReference type="AlphaFoldDB" id="A0A559THP7"/>
<dbReference type="GO" id="GO:0005886">
    <property type="term" value="C:plasma membrane"/>
    <property type="evidence" value="ECO:0007669"/>
    <property type="project" value="UniProtKB-SubCell"/>
</dbReference>
<dbReference type="Pfam" id="PF03631">
    <property type="entry name" value="Virul_fac_BrkB"/>
    <property type="match status" value="1"/>
</dbReference>
<evidence type="ECO:0000256" key="3">
    <source>
        <dbReference type="ARBA" id="ARBA00022692"/>
    </source>
</evidence>
<feature type="transmembrane region" description="Helical" evidence="6">
    <location>
        <begin position="260"/>
        <end position="286"/>
    </location>
</feature>
<accession>A0A559THP7</accession>
<dbReference type="InterPro" id="IPR017039">
    <property type="entry name" value="Virul_fac_BrkB"/>
</dbReference>
<evidence type="ECO:0000256" key="1">
    <source>
        <dbReference type="ARBA" id="ARBA00004651"/>
    </source>
</evidence>
<proteinExistence type="predicted"/>
<dbReference type="PIRSF" id="PIRSF035875">
    <property type="entry name" value="RNase_BN"/>
    <property type="match status" value="1"/>
</dbReference>
<evidence type="ECO:0000256" key="2">
    <source>
        <dbReference type="ARBA" id="ARBA00022475"/>
    </source>
</evidence>
<protein>
    <submittedName>
        <fullName evidence="7">Membrane protein</fullName>
    </submittedName>
</protein>